<gene>
    <name evidence="1" type="ORF">GRG538_LOCUS782</name>
</gene>
<accession>A0A817SRJ5</accession>
<proteinExistence type="predicted"/>
<sequence>MFLMLQSKSRYKFDRCRLLGGMSKKTSIVLKFDYDCVIYVNDMDPSFEKILEEWETIIAMGMNQIAGETKVTAYSIQFEVDGFQFDIILVSLNIWQLKQDRKKRYCVHFVVFLNRLTEYQQIDIIFLNFYDHKLVSTCDKPYLMDPTNPYNNIFANLPHRFLPILATRSKEMLQRLGKCETNSVGEFEKLCDSQPDLHSLFRSQMNRNRIDTIMGVSQNCNEKSKRLIVRRNTFHSKILENIKNLMNFLRKYIVTIVHNKSEEDIEENTKQVAERFLNRLLYKEDHHQWVTTDKKQEDCDITFIFLLNTAKTDVLYISMTQ</sequence>
<dbReference type="EMBL" id="CAJNYT010000023">
    <property type="protein sequence ID" value="CAF3303484.1"/>
    <property type="molecule type" value="Genomic_DNA"/>
</dbReference>
<evidence type="ECO:0000313" key="1">
    <source>
        <dbReference type="EMBL" id="CAF3303484.1"/>
    </source>
</evidence>
<name>A0A817SRJ5_9BILA</name>
<comment type="caution">
    <text evidence="1">The sequence shown here is derived from an EMBL/GenBank/DDBJ whole genome shotgun (WGS) entry which is preliminary data.</text>
</comment>
<reference evidence="1" key="1">
    <citation type="submission" date="2021-02" db="EMBL/GenBank/DDBJ databases">
        <authorList>
            <person name="Nowell W R."/>
        </authorList>
    </citation>
    <scope>NUCLEOTIDE SEQUENCE</scope>
</reference>
<dbReference type="AlphaFoldDB" id="A0A817SRJ5"/>
<protein>
    <submittedName>
        <fullName evidence="1">Uncharacterized protein</fullName>
    </submittedName>
</protein>
<dbReference type="SUPFAM" id="SSF81631">
    <property type="entry name" value="PAP/OAS1 substrate-binding domain"/>
    <property type="match status" value="1"/>
</dbReference>
<dbReference type="Gene3D" id="1.10.1410.20">
    <property type="entry name" value="2'-5'-oligoadenylate synthetase 1, domain 2"/>
    <property type="match status" value="1"/>
</dbReference>
<organism evidence="1 2">
    <name type="scientific">Rotaria socialis</name>
    <dbReference type="NCBI Taxonomy" id="392032"/>
    <lineage>
        <taxon>Eukaryota</taxon>
        <taxon>Metazoa</taxon>
        <taxon>Spiralia</taxon>
        <taxon>Gnathifera</taxon>
        <taxon>Rotifera</taxon>
        <taxon>Eurotatoria</taxon>
        <taxon>Bdelloidea</taxon>
        <taxon>Philodinida</taxon>
        <taxon>Philodinidae</taxon>
        <taxon>Rotaria</taxon>
    </lineage>
</organism>
<evidence type="ECO:0000313" key="2">
    <source>
        <dbReference type="Proteomes" id="UP000663872"/>
    </source>
</evidence>
<dbReference type="Proteomes" id="UP000663872">
    <property type="component" value="Unassembled WGS sequence"/>
</dbReference>